<evidence type="ECO:0000256" key="2">
    <source>
        <dbReference type="ARBA" id="ARBA00022982"/>
    </source>
</evidence>
<dbReference type="PANTHER" id="PTHR43153">
    <property type="entry name" value="ELECTRON TRANSFER FLAVOPROTEIN ALPHA"/>
    <property type="match status" value="1"/>
</dbReference>
<accession>A0A2Z6AX49</accession>
<keyword evidence="2" id="KW-0813">Transport</keyword>
<evidence type="ECO:0000313" key="4">
    <source>
        <dbReference type="EMBL" id="BBD07778.1"/>
    </source>
</evidence>
<dbReference type="Gene3D" id="3.40.50.620">
    <property type="entry name" value="HUPs"/>
    <property type="match status" value="1"/>
</dbReference>
<reference evidence="4 5" key="1">
    <citation type="journal article" date="2018" name="Sci. Adv.">
        <title>Multi-heme cytochromes provide a pathway for survival in energy-limited environments.</title>
        <authorList>
            <person name="Deng X."/>
            <person name="Dohmae N."/>
            <person name="Nealson K.H."/>
            <person name="Hashimoto K."/>
            <person name="Okamoto A."/>
        </authorList>
    </citation>
    <scope>NUCLEOTIDE SEQUENCE [LARGE SCALE GENOMIC DNA]</scope>
    <source>
        <strain evidence="4 5">IS5</strain>
    </source>
</reference>
<dbReference type="PANTHER" id="PTHR43153:SF1">
    <property type="entry name" value="ELECTRON TRANSFER FLAVOPROTEIN SUBUNIT ALPHA, MITOCHONDRIAL"/>
    <property type="match status" value="1"/>
</dbReference>
<evidence type="ECO:0000259" key="3">
    <source>
        <dbReference type="SMART" id="SM00893"/>
    </source>
</evidence>
<evidence type="ECO:0000313" key="5">
    <source>
        <dbReference type="Proteomes" id="UP000269883"/>
    </source>
</evidence>
<keyword evidence="5" id="KW-1185">Reference proteome</keyword>
<feature type="domain" description="Electron transfer flavoprotein alpha/beta-subunit N-terminal" evidence="3">
    <location>
        <begin position="4"/>
        <end position="192"/>
    </location>
</feature>
<evidence type="ECO:0000256" key="1">
    <source>
        <dbReference type="ARBA" id="ARBA00005817"/>
    </source>
</evidence>
<dbReference type="InterPro" id="IPR014730">
    <property type="entry name" value="ETF_a/b_N"/>
</dbReference>
<dbReference type="SMART" id="SM00893">
    <property type="entry name" value="ETF"/>
    <property type="match status" value="1"/>
</dbReference>
<dbReference type="RefSeq" id="WP_126377322.1">
    <property type="nucleotide sequence ID" value="NZ_AP017378.1"/>
</dbReference>
<dbReference type="SUPFAM" id="SSF52402">
    <property type="entry name" value="Adenine nucleotide alpha hydrolases-like"/>
    <property type="match status" value="1"/>
</dbReference>
<dbReference type="SUPFAM" id="SSF52467">
    <property type="entry name" value="DHS-like NAD/FAD-binding domain"/>
    <property type="match status" value="1"/>
</dbReference>
<name>A0A2Z6AX49_9BACT</name>
<dbReference type="InterPro" id="IPR029035">
    <property type="entry name" value="DHS-like_NAD/FAD-binding_dom"/>
</dbReference>
<dbReference type="Proteomes" id="UP000269883">
    <property type="component" value="Chromosome"/>
</dbReference>
<comment type="similarity">
    <text evidence="1">Belongs to the ETF alpha-subunit/FixB family.</text>
</comment>
<dbReference type="GO" id="GO:0050660">
    <property type="term" value="F:flavin adenine dinucleotide binding"/>
    <property type="evidence" value="ECO:0007669"/>
    <property type="project" value="InterPro"/>
</dbReference>
<dbReference type="GO" id="GO:0033539">
    <property type="term" value="P:fatty acid beta-oxidation using acyl-CoA dehydrogenase"/>
    <property type="evidence" value="ECO:0007669"/>
    <property type="project" value="TreeGrafter"/>
</dbReference>
<organism evidence="4 5">
    <name type="scientific">Desulfovibrio ferrophilus</name>
    <dbReference type="NCBI Taxonomy" id="241368"/>
    <lineage>
        <taxon>Bacteria</taxon>
        <taxon>Pseudomonadati</taxon>
        <taxon>Thermodesulfobacteriota</taxon>
        <taxon>Desulfovibrionia</taxon>
        <taxon>Desulfovibrionales</taxon>
        <taxon>Desulfovibrionaceae</taxon>
        <taxon>Desulfovibrio</taxon>
    </lineage>
</organism>
<sequence length="339" mass="35570">MDTILYLAHTEADGSLSKTALEALSAVKSLAKGLGGGFAVGLVGEAVQAAADSVAGCGATDFYAVQGADYAVSRYATDTAACEAICKQAGANLVVGPATARFSRCLPGVAARLGGRTDTQCTGLAVDGGEVVVNRWYYRQRMESAQTRAQRPWVITVAPCCFMPEEGCAGSASLTEVAVNVTTRTEVVGVEAPSADEQTIRPEAEILFVAGAGWTKKQADGAAHMKQAEQHILGFLEGSKASLGSSKSLVDLSGEGEEVLSFMTHLHQVGQTGATPRHKKGLATCCHGEEPHVVGWRFITERRAVNLDPNCGWAQGKADVLYVADAFEVMTKVNEMLGK</sequence>
<proteinExistence type="inferred from homology"/>
<gene>
    <name evidence="4" type="ORF">DFE_1052</name>
</gene>
<dbReference type="InterPro" id="IPR014729">
    <property type="entry name" value="Rossmann-like_a/b/a_fold"/>
</dbReference>
<dbReference type="Pfam" id="PF01012">
    <property type="entry name" value="ETF"/>
    <property type="match status" value="1"/>
</dbReference>
<dbReference type="KEGG" id="dfl:DFE_1052"/>
<dbReference type="GO" id="GO:0009055">
    <property type="term" value="F:electron transfer activity"/>
    <property type="evidence" value="ECO:0007669"/>
    <property type="project" value="InterPro"/>
</dbReference>
<dbReference type="AlphaFoldDB" id="A0A2Z6AX49"/>
<dbReference type="OrthoDB" id="9770286at2"/>
<protein>
    <submittedName>
        <fullName evidence="4">Electron transfer flavoprotein alpha subunit-like protein</fullName>
    </submittedName>
</protein>
<keyword evidence="2" id="KW-0249">Electron transport</keyword>
<dbReference type="InterPro" id="IPR001308">
    <property type="entry name" value="ETF_a/FixB"/>
</dbReference>
<dbReference type="Gene3D" id="3.40.50.1220">
    <property type="entry name" value="TPP-binding domain"/>
    <property type="match status" value="1"/>
</dbReference>
<dbReference type="EMBL" id="AP017378">
    <property type="protein sequence ID" value="BBD07778.1"/>
    <property type="molecule type" value="Genomic_DNA"/>
</dbReference>